<keyword evidence="2" id="KW-1185">Reference proteome</keyword>
<keyword evidence="1" id="KW-0969">Cilium</keyword>
<dbReference type="Pfam" id="PF06289">
    <property type="entry name" value="FlbD"/>
    <property type="match status" value="1"/>
</dbReference>
<dbReference type="Proteomes" id="UP001519342">
    <property type="component" value="Unassembled WGS sequence"/>
</dbReference>
<accession>A0ABS4GDI0</accession>
<dbReference type="EMBL" id="JAGGKS010000004">
    <property type="protein sequence ID" value="MBP1925746.1"/>
    <property type="molecule type" value="Genomic_DNA"/>
</dbReference>
<comment type="caution">
    <text evidence="1">The sequence shown here is derived from an EMBL/GenBank/DDBJ whole genome shotgun (WGS) entry which is preliminary data.</text>
</comment>
<reference evidence="1 2" key="1">
    <citation type="submission" date="2021-03" db="EMBL/GenBank/DDBJ databases">
        <title>Genomic Encyclopedia of Type Strains, Phase IV (KMG-IV): sequencing the most valuable type-strain genomes for metagenomic binning, comparative biology and taxonomic classification.</title>
        <authorList>
            <person name="Goeker M."/>
        </authorList>
    </citation>
    <scope>NUCLEOTIDE SEQUENCE [LARGE SCALE GENOMIC DNA]</scope>
    <source>
        <strain evidence="1 2">DSM 24004</strain>
    </source>
</reference>
<sequence>MVEVTSLNNEMVIINSNLIEKIEFIPETKITLTTGRYYLIKESKQEIVDMIINYNRKIFIGLTTE</sequence>
<protein>
    <submittedName>
        <fullName evidence="1">Flagellar protein FlbD</fullName>
    </submittedName>
</protein>
<evidence type="ECO:0000313" key="1">
    <source>
        <dbReference type="EMBL" id="MBP1925746.1"/>
    </source>
</evidence>
<gene>
    <name evidence="1" type="ORF">J2Z76_001607</name>
</gene>
<dbReference type="RefSeq" id="WP_209511490.1">
    <property type="nucleotide sequence ID" value="NZ_JAGGKS010000004.1"/>
</dbReference>
<name>A0ABS4GDI0_9FIRM</name>
<evidence type="ECO:0000313" key="2">
    <source>
        <dbReference type="Proteomes" id="UP001519342"/>
    </source>
</evidence>
<proteinExistence type="predicted"/>
<dbReference type="InterPro" id="IPR009384">
    <property type="entry name" value="SwrD-like"/>
</dbReference>
<keyword evidence="1" id="KW-0282">Flagellum</keyword>
<dbReference type="PANTHER" id="PTHR39185:SF1">
    <property type="entry name" value="SWARMING MOTILITY PROTEIN SWRD"/>
    <property type="match status" value="1"/>
</dbReference>
<dbReference type="PANTHER" id="PTHR39185">
    <property type="entry name" value="SWARMING MOTILITY PROTEIN SWRD"/>
    <property type="match status" value="1"/>
</dbReference>
<organism evidence="1 2">
    <name type="scientific">Sedimentibacter acidaminivorans</name>
    <dbReference type="NCBI Taxonomy" id="913099"/>
    <lineage>
        <taxon>Bacteria</taxon>
        <taxon>Bacillati</taxon>
        <taxon>Bacillota</taxon>
        <taxon>Tissierellia</taxon>
        <taxon>Sedimentibacter</taxon>
    </lineage>
</organism>
<keyword evidence="1" id="KW-0966">Cell projection</keyword>